<accession>A0ABU7RLW3</accession>
<dbReference type="SUPFAM" id="SSF55874">
    <property type="entry name" value="ATPase domain of HSP90 chaperone/DNA topoisomerase II/histidine kinase"/>
    <property type="match status" value="1"/>
</dbReference>
<feature type="region of interest" description="Disordered" evidence="6">
    <location>
        <begin position="645"/>
        <end position="770"/>
    </location>
</feature>
<keyword evidence="7" id="KW-1133">Transmembrane helix</keyword>
<keyword evidence="3" id="KW-0597">Phosphoprotein</keyword>
<comment type="catalytic activity">
    <reaction evidence="1">
        <text>ATP + protein L-histidine = ADP + protein N-phospho-L-histidine.</text>
        <dbReference type="EC" id="2.7.13.3"/>
    </reaction>
</comment>
<evidence type="ECO:0000256" key="7">
    <source>
        <dbReference type="SAM" id="Phobius"/>
    </source>
</evidence>
<gene>
    <name evidence="9" type="ORF">V1633_01915</name>
</gene>
<feature type="transmembrane region" description="Helical" evidence="7">
    <location>
        <begin position="313"/>
        <end position="336"/>
    </location>
</feature>
<organism evidence="9 10">
    <name type="scientific">Plantactinospora sonchi</name>
    <dbReference type="NCBI Taxonomy" id="1544735"/>
    <lineage>
        <taxon>Bacteria</taxon>
        <taxon>Bacillati</taxon>
        <taxon>Actinomycetota</taxon>
        <taxon>Actinomycetes</taxon>
        <taxon>Micromonosporales</taxon>
        <taxon>Micromonosporaceae</taxon>
        <taxon>Plantactinospora</taxon>
    </lineage>
</organism>
<keyword evidence="4" id="KW-0808">Transferase</keyword>
<name>A0ABU7RLW3_9ACTN</name>
<evidence type="ECO:0000256" key="1">
    <source>
        <dbReference type="ARBA" id="ARBA00000085"/>
    </source>
</evidence>
<dbReference type="EMBL" id="JAZGQK010000001">
    <property type="protein sequence ID" value="MEE6257244.1"/>
    <property type="molecule type" value="Genomic_DNA"/>
</dbReference>
<feature type="domain" description="NIT" evidence="8">
    <location>
        <begin position="52"/>
        <end position="309"/>
    </location>
</feature>
<evidence type="ECO:0000256" key="3">
    <source>
        <dbReference type="ARBA" id="ARBA00022553"/>
    </source>
</evidence>
<dbReference type="Pfam" id="PF08376">
    <property type="entry name" value="NIT"/>
    <property type="match status" value="1"/>
</dbReference>
<evidence type="ECO:0000259" key="8">
    <source>
        <dbReference type="PROSITE" id="PS50906"/>
    </source>
</evidence>
<protein>
    <recommendedName>
        <fullName evidence="2">histidine kinase</fullName>
        <ecNumber evidence="2">2.7.13.3</ecNumber>
    </recommendedName>
</protein>
<dbReference type="InterPro" id="IPR050428">
    <property type="entry name" value="TCS_sensor_his_kinase"/>
</dbReference>
<keyword evidence="10" id="KW-1185">Reference proteome</keyword>
<dbReference type="Pfam" id="PF02518">
    <property type="entry name" value="HATPase_c"/>
    <property type="match status" value="1"/>
</dbReference>
<dbReference type="InterPro" id="IPR010910">
    <property type="entry name" value="Nitrate/nitrite_sensing_bac"/>
</dbReference>
<evidence type="ECO:0000256" key="5">
    <source>
        <dbReference type="ARBA" id="ARBA00022777"/>
    </source>
</evidence>
<dbReference type="InterPro" id="IPR013587">
    <property type="entry name" value="Nitrate/nitrite_sensing"/>
</dbReference>
<evidence type="ECO:0000313" key="9">
    <source>
        <dbReference type="EMBL" id="MEE6257244.1"/>
    </source>
</evidence>
<dbReference type="EC" id="2.7.13.3" evidence="2"/>
<dbReference type="Gene3D" id="3.30.565.10">
    <property type="entry name" value="Histidine kinase-like ATPase, C-terminal domain"/>
    <property type="match status" value="1"/>
</dbReference>
<feature type="compositionally biased region" description="Basic and acidic residues" evidence="6">
    <location>
        <begin position="760"/>
        <end position="770"/>
    </location>
</feature>
<proteinExistence type="predicted"/>
<evidence type="ECO:0000256" key="6">
    <source>
        <dbReference type="SAM" id="MobiDB-lite"/>
    </source>
</evidence>
<evidence type="ECO:0000256" key="4">
    <source>
        <dbReference type="ARBA" id="ARBA00022679"/>
    </source>
</evidence>
<comment type="caution">
    <text evidence="9">The sequence shown here is derived from an EMBL/GenBank/DDBJ whole genome shotgun (WGS) entry which is preliminary data.</text>
</comment>
<evidence type="ECO:0000256" key="2">
    <source>
        <dbReference type="ARBA" id="ARBA00012438"/>
    </source>
</evidence>
<dbReference type="InterPro" id="IPR003594">
    <property type="entry name" value="HATPase_dom"/>
</dbReference>
<reference evidence="9 10" key="1">
    <citation type="submission" date="2024-01" db="EMBL/GenBank/DDBJ databases">
        <title>Genome insights into Plantactinospora sonchi sp. nov.</title>
        <authorList>
            <person name="Wang L."/>
        </authorList>
    </citation>
    <scope>NUCLEOTIDE SEQUENCE [LARGE SCALE GENOMIC DNA]</scope>
    <source>
        <strain evidence="9 10">NEAU-QY2</strain>
    </source>
</reference>
<dbReference type="PANTHER" id="PTHR45436">
    <property type="entry name" value="SENSOR HISTIDINE KINASE YKOH"/>
    <property type="match status" value="1"/>
</dbReference>
<sequence>MSASPATAQRLRRFTAAVLVVLVLFWGYAAFLAARDAMDLLALRTLAGRLGQPTETLLLHLQAERRLTVVELATPGRHRDALAGQRARTDAAIQQLRRFVQDSDLRLLTAGAAREQAAELVRRLETVQPLREDIDRGGVDRATVAASYAGIIDAGFAVYGAQWTSRHLELAEQTRPFVALARAIELLAREDTLVAGALAGNVLSEAEHAQLAELVAVQRFARAEAVAALPAAERASYERMSTGPLFARLRVVEEQLLTGGRAGTTPEAGTGTPPVQGAEWQAALEPALAELRGLVSAGVRDTVDRAAPGAAGVVVRVGLVGGLGLVVVVATVLLAFRAARRLVGDLDQLGTEHAALRTSRDELASRVAVQAERAGRLATQAAQLSTQRRQLAAQREQLMAQTVRGQAQTDRATERTAQVAARLAAYQRAREVFVRLTRENQTLLHRQIGLLDTLERQETDTEALAELFRLDHLATRIRRNVEQLISFSGGTPGRRWRRPVPLIDVVRGAVAEVSDYARVLVAPNWSGEVAGRALPDLIHLVAEVVETALASSPPTTTVRIGGERRGDAQVIVVSDDGVGRGPAELATLNALIQDTPTDSPLHGMTGLYVVGRLARRHGITVEMAAGPRGGTATSVLVPATLLVRTAGTDPTDPPTAPDSTAAGADRPGPSETTGGTTTPADTAVGHPGGPTRPGDGPTALPVRVRRPHLGPPAGAPTGATSPHQNGAPVRPAEPDWSMTIELPVTLPTPIGDQPTSSERTTGDSRPGHDG</sequence>
<dbReference type="PROSITE" id="PS50906">
    <property type="entry name" value="NIT"/>
    <property type="match status" value="1"/>
</dbReference>
<dbReference type="Proteomes" id="UP001332243">
    <property type="component" value="Unassembled WGS sequence"/>
</dbReference>
<keyword evidence="7" id="KW-0472">Membrane</keyword>
<evidence type="ECO:0000313" key="10">
    <source>
        <dbReference type="Proteomes" id="UP001332243"/>
    </source>
</evidence>
<dbReference type="InterPro" id="IPR036890">
    <property type="entry name" value="HATPase_C_sf"/>
</dbReference>
<dbReference type="RefSeq" id="WP_331212322.1">
    <property type="nucleotide sequence ID" value="NZ_JAZGQK010000001.1"/>
</dbReference>
<keyword evidence="7" id="KW-0812">Transmembrane</keyword>
<dbReference type="PANTHER" id="PTHR45436:SF5">
    <property type="entry name" value="SENSOR HISTIDINE KINASE TRCS"/>
    <property type="match status" value="1"/>
</dbReference>
<keyword evidence="5" id="KW-0418">Kinase</keyword>